<dbReference type="EMBL" id="LR134204">
    <property type="protein sequence ID" value="VEB85661.1"/>
    <property type="molecule type" value="Genomic_DNA"/>
</dbReference>
<dbReference type="PATRIC" id="fig|545.12.peg.870"/>
<dbReference type="InterPro" id="IPR011238">
    <property type="entry name" value="Micro_shell_prot_PduT"/>
</dbReference>
<dbReference type="OMA" id="ICSGKYM"/>
<dbReference type="SUPFAM" id="SSF143414">
    <property type="entry name" value="CcmK-like"/>
    <property type="match status" value="2"/>
</dbReference>
<evidence type="ECO:0000256" key="1">
    <source>
        <dbReference type="ARBA" id="ARBA00004836"/>
    </source>
</evidence>
<dbReference type="CDD" id="cd07054">
    <property type="entry name" value="BMC_PduT_repeat2"/>
    <property type="match status" value="1"/>
</dbReference>
<evidence type="ECO:0000313" key="8">
    <source>
        <dbReference type="EMBL" id="SQB29217.1"/>
    </source>
</evidence>
<dbReference type="Proteomes" id="UP000270272">
    <property type="component" value="Chromosome"/>
</dbReference>
<dbReference type="RefSeq" id="WP_012131757.1">
    <property type="nucleotide sequence ID" value="NZ_AP023452.1"/>
</dbReference>
<dbReference type="PANTHER" id="PTHR33941">
    <property type="entry name" value="PROPANEDIOL UTILIZATION PROTEIN PDUA"/>
    <property type="match status" value="1"/>
</dbReference>
<dbReference type="Gene3D" id="3.30.70.1710">
    <property type="match status" value="2"/>
</dbReference>
<dbReference type="UniPathway" id="UPA00621"/>
<comment type="subcellular location">
    <subcellularLocation>
        <location evidence="2">Bacterial microcompartment</location>
    </subcellularLocation>
</comment>
<dbReference type="GeneID" id="45134981"/>
<evidence type="ECO:0000313" key="11">
    <source>
        <dbReference type="Proteomes" id="UP000270272"/>
    </source>
</evidence>
<comment type="similarity">
    <text evidence="5">Belongs to the bacterial microcompartments protein family.</text>
</comment>
<feature type="domain" description="BMC" evidence="6">
    <location>
        <begin position="96"/>
        <end position="182"/>
    </location>
</feature>
<dbReference type="InterPro" id="IPR044872">
    <property type="entry name" value="CcmK/CsoS1_BMC"/>
</dbReference>
<evidence type="ECO:0000256" key="4">
    <source>
        <dbReference type="ARBA" id="ARBA00033722"/>
    </source>
</evidence>
<evidence type="ECO:0000313" key="10">
    <source>
        <dbReference type="Proteomes" id="UP000251584"/>
    </source>
</evidence>
<dbReference type="InterPro" id="IPR000249">
    <property type="entry name" value="BMC_dom"/>
</dbReference>
<dbReference type="EMBL" id="UAVY01000004">
    <property type="protein sequence ID" value="SQB29217.1"/>
    <property type="molecule type" value="Genomic_DNA"/>
</dbReference>
<reference evidence="9 11" key="3">
    <citation type="submission" date="2018-12" db="EMBL/GenBank/DDBJ databases">
        <authorList>
            <consortium name="Pathogen Informatics"/>
        </authorList>
    </citation>
    <scope>NUCLEOTIDE SEQUENCE [LARGE SCALE GENOMIC DNA]</scope>
    <source>
        <strain evidence="9 11">NCTC11075</strain>
    </source>
</reference>
<dbReference type="Pfam" id="PF00936">
    <property type="entry name" value="BMC"/>
    <property type="match status" value="2"/>
</dbReference>
<evidence type="ECO:0000313" key="9">
    <source>
        <dbReference type="EMBL" id="VEB85661.1"/>
    </source>
</evidence>
<accession>A0A078LFQ8</accession>
<evidence type="ECO:0000256" key="3">
    <source>
        <dbReference type="ARBA" id="ARBA00024446"/>
    </source>
</evidence>
<comment type="pathway">
    <text evidence="1">Polyol metabolism; 1,2-propanediol degradation.</text>
</comment>
<dbReference type="SMART" id="SM00877">
    <property type="entry name" value="BMC"/>
    <property type="match status" value="2"/>
</dbReference>
<feature type="domain" description="BMC" evidence="6">
    <location>
        <begin position="4"/>
        <end position="86"/>
    </location>
</feature>
<dbReference type="EMBL" id="LK931336">
    <property type="protein sequence ID" value="CDZ82783.1"/>
    <property type="molecule type" value="Genomic_DNA"/>
</dbReference>
<comment type="function">
    <text evidence="4">The 1,2-PD-specific bacterial microcompartment (BMC) concentrates low levels of 1,2-PD catabolic enzymes, concentrates volatile reaction intermediates thus enhancing pathway flux and keeps the level of toxic, mutagenic propionaldehyde low.</text>
</comment>
<dbReference type="PIRSF" id="PIRSF034834">
    <property type="entry name" value="PduT"/>
    <property type="match status" value="1"/>
</dbReference>
<dbReference type="GO" id="GO:0051144">
    <property type="term" value="P:1,2-propanediol catabolic process"/>
    <property type="evidence" value="ECO:0007669"/>
    <property type="project" value="UniProtKB-UniPathway"/>
</dbReference>
<dbReference type="AlphaFoldDB" id="A0A078LFQ8"/>
<gene>
    <name evidence="7" type="primary">pduT</name>
    <name evidence="7" type="ORF">BN1086_00870</name>
    <name evidence="8" type="ORF">NCTC10786_02996</name>
    <name evidence="9" type="ORF">NCTC11075_00857</name>
</gene>
<evidence type="ECO:0000256" key="5">
    <source>
        <dbReference type="PROSITE-ProRule" id="PRU01278"/>
    </source>
</evidence>
<evidence type="ECO:0000313" key="7">
    <source>
        <dbReference type="EMBL" id="CDZ82783.1"/>
    </source>
</evidence>
<dbReference type="InterPro" id="IPR050575">
    <property type="entry name" value="BMC_shell"/>
</dbReference>
<evidence type="ECO:0000259" key="6">
    <source>
        <dbReference type="PROSITE" id="PS51930"/>
    </source>
</evidence>
<dbReference type="Proteomes" id="UP000251584">
    <property type="component" value="Unassembled WGS sequence"/>
</dbReference>
<organism evidence="7">
    <name type="scientific">Citrobacter koseri</name>
    <name type="common">Citrobacter diversus</name>
    <dbReference type="NCBI Taxonomy" id="545"/>
    <lineage>
        <taxon>Bacteria</taxon>
        <taxon>Pseudomonadati</taxon>
        <taxon>Pseudomonadota</taxon>
        <taxon>Gammaproteobacteria</taxon>
        <taxon>Enterobacterales</taxon>
        <taxon>Enterobacteriaceae</taxon>
        <taxon>Citrobacter</taxon>
    </lineage>
</organism>
<dbReference type="GO" id="GO:0031469">
    <property type="term" value="C:bacterial microcompartment"/>
    <property type="evidence" value="ECO:0007669"/>
    <property type="project" value="UniProtKB-SubCell"/>
</dbReference>
<name>A0A078LFQ8_CITKO</name>
<dbReference type="InterPro" id="IPR037233">
    <property type="entry name" value="CcmK-like_sf"/>
</dbReference>
<dbReference type="CDD" id="cd07053">
    <property type="entry name" value="BMC_PduT_repeat1"/>
    <property type="match status" value="1"/>
</dbReference>
<reference evidence="8 10" key="2">
    <citation type="submission" date="2018-06" db="EMBL/GenBank/DDBJ databases">
        <authorList>
            <consortium name="Pathogen Informatics"/>
            <person name="Doyle S."/>
        </authorList>
    </citation>
    <scope>NUCLEOTIDE SEQUENCE [LARGE SCALE GENOMIC DNA]</scope>
    <source>
        <strain evidence="8 10">NCTC10786</strain>
    </source>
</reference>
<keyword evidence="3" id="KW-1283">Bacterial microcompartment</keyword>
<protein>
    <submittedName>
        <fullName evidence="7">Propanediol utilization protein PduT</fullName>
    </submittedName>
</protein>
<sequence length="184" mass="19003">MSQAIGILELTSIAKGMEAGDAMLKSASVNLLVSKTICPGKFLLMLGGDVGAVQQAIETGTSLAADMLVDSLVLPNIHASVLPAVSGLNSVDQRQAVGIVETWSVAACISAADRAVKASNVTLVRVHMAFGIGGKCYMVVAGDVSDVNNAVTVASESAGEKGLLVYRAVIPRPHEAMWRQIVEG</sequence>
<dbReference type="PROSITE" id="PS51930">
    <property type="entry name" value="BMC_2"/>
    <property type="match status" value="2"/>
</dbReference>
<proteinExistence type="inferred from homology"/>
<dbReference type="PANTHER" id="PTHR33941:SF10">
    <property type="entry name" value="BACTERIAL MICROCOMPARTMENT SHELL PROTEIN EUTM"/>
    <property type="match status" value="1"/>
</dbReference>
<reference evidence="7" key="1">
    <citation type="submission" date="2014-06" db="EMBL/GenBank/DDBJ databases">
        <authorList>
            <person name="Urmite Genomes Urmite Genomes"/>
        </authorList>
    </citation>
    <scope>NUCLEOTIDE SEQUENCE</scope>
</reference>
<evidence type="ECO:0000256" key="2">
    <source>
        <dbReference type="ARBA" id="ARBA00024322"/>
    </source>
</evidence>